<keyword evidence="5" id="KW-0547">Nucleotide-binding</keyword>
<dbReference type="GO" id="GO:0005524">
    <property type="term" value="F:ATP binding"/>
    <property type="evidence" value="ECO:0007669"/>
    <property type="project" value="UniProtKB-KW"/>
</dbReference>
<evidence type="ECO:0000256" key="9">
    <source>
        <dbReference type="SAM" id="Phobius"/>
    </source>
</evidence>
<dbReference type="PANTHER" id="PTHR24221">
    <property type="entry name" value="ATP-BINDING CASSETTE SUB-FAMILY B"/>
    <property type="match status" value="1"/>
</dbReference>
<accession>A0A4V1N3L2</accession>
<proteinExistence type="predicted"/>
<gene>
    <name evidence="13" type="ORF">EQG66_08260</name>
</gene>
<dbReference type="Proteomes" id="UP000290958">
    <property type="component" value="Unassembled WGS sequence"/>
</dbReference>
<dbReference type="RefSeq" id="WP_129404122.1">
    <property type="nucleotide sequence ID" value="NZ_SBKP01000006.1"/>
</dbReference>
<feature type="transmembrane region" description="Helical" evidence="9">
    <location>
        <begin position="301"/>
        <end position="318"/>
    </location>
</feature>
<dbReference type="PROSITE" id="PS50929">
    <property type="entry name" value="ABC_TM1F"/>
    <property type="match status" value="1"/>
</dbReference>
<evidence type="ECO:0000259" key="10">
    <source>
        <dbReference type="PROSITE" id="PS50893"/>
    </source>
</evidence>
<dbReference type="Gene3D" id="1.20.1560.10">
    <property type="entry name" value="ABC transporter type 1, transmembrane domain"/>
    <property type="match status" value="1"/>
</dbReference>
<feature type="domain" description="Peptidase C39" evidence="12">
    <location>
        <begin position="4"/>
        <end position="131"/>
    </location>
</feature>
<dbReference type="SUPFAM" id="SSF52540">
    <property type="entry name" value="P-loop containing nucleoside triphosphate hydrolases"/>
    <property type="match status" value="1"/>
</dbReference>
<keyword evidence="2" id="KW-0813">Transport</keyword>
<dbReference type="InterPro" id="IPR036640">
    <property type="entry name" value="ABC1_TM_sf"/>
</dbReference>
<dbReference type="InterPro" id="IPR005074">
    <property type="entry name" value="Peptidase_C39"/>
</dbReference>
<name>A0A4V1N3L2_9SPHN</name>
<dbReference type="InterPro" id="IPR003439">
    <property type="entry name" value="ABC_transporter-like_ATP-bd"/>
</dbReference>
<dbReference type="InterPro" id="IPR011527">
    <property type="entry name" value="ABC1_TM_dom"/>
</dbReference>
<feature type="transmembrane region" description="Helical" evidence="9">
    <location>
        <begin position="163"/>
        <end position="185"/>
    </location>
</feature>
<dbReference type="Gene3D" id="3.90.70.10">
    <property type="entry name" value="Cysteine proteinases"/>
    <property type="match status" value="1"/>
</dbReference>
<keyword evidence="14" id="KW-1185">Reference proteome</keyword>
<feature type="domain" description="ABC transporter" evidence="10">
    <location>
        <begin position="477"/>
        <end position="712"/>
    </location>
</feature>
<evidence type="ECO:0000256" key="1">
    <source>
        <dbReference type="ARBA" id="ARBA00004651"/>
    </source>
</evidence>
<evidence type="ECO:0000256" key="7">
    <source>
        <dbReference type="ARBA" id="ARBA00022989"/>
    </source>
</evidence>
<keyword evidence="3" id="KW-1003">Cell membrane</keyword>
<dbReference type="InterPro" id="IPR027417">
    <property type="entry name" value="P-loop_NTPase"/>
</dbReference>
<dbReference type="Pfam" id="PF00664">
    <property type="entry name" value="ABC_membrane"/>
    <property type="match status" value="1"/>
</dbReference>
<reference evidence="14" key="1">
    <citation type="submission" date="2019-01" db="EMBL/GenBank/DDBJ databases">
        <title>Cytophagaceae bacterium strain CAR-16.</title>
        <authorList>
            <person name="Chen W.-M."/>
        </authorList>
    </citation>
    <scope>NUCLEOTIDE SEQUENCE [LARGE SCALE GENOMIC DNA]</scope>
    <source>
        <strain evidence="14">CHR27</strain>
    </source>
</reference>
<dbReference type="PANTHER" id="PTHR24221:SF647">
    <property type="entry name" value="BLL6336 PROTEIN"/>
    <property type="match status" value="1"/>
</dbReference>
<dbReference type="GO" id="GO:0008233">
    <property type="term" value="F:peptidase activity"/>
    <property type="evidence" value="ECO:0007669"/>
    <property type="project" value="InterPro"/>
</dbReference>
<dbReference type="OrthoDB" id="9787557at2"/>
<dbReference type="GO" id="GO:0034040">
    <property type="term" value="F:ATPase-coupled lipid transmembrane transporter activity"/>
    <property type="evidence" value="ECO:0007669"/>
    <property type="project" value="TreeGrafter"/>
</dbReference>
<evidence type="ECO:0000256" key="3">
    <source>
        <dbReference type="ARBA" id="ARBA00022475"/>
    </source>
</evidence>
<evidence type="ECO:0000313" key="13">
    <source>
        <dbReference type="EMBL" id="RXR29056.1"/>
    </source>
</evidence>
<feature type="transmembrane region" description="Helical" evidence="9">
    <location>
        <begin position="275"/>
        <end position="295"/>
    </location>
</feature>
<dbReference type="InterPro" id="IPR003593">
    <property type="entry name" value="AAA+_ATPase"/>
</dbReference>
<evidence type="ECO:0000256" key="8">
    <source>
        <dbReference type="ARBA" id="ARBA00023136"/>
    </source>
</evidence>
<evidence type="ECO:0000256" key="2">
    <source>
        <dbReference type="ARBA" id="ARBA00022448"/>
    </source>
</evidence>
<organism evidence="13 14">
    <name type="scientific">Sphingobium fluviale</name>
    <dbReference type="NCBI Taxonomy" id="2506423"/>
    <lineage>
        <taxon>Bacteria</taxon>
        <taxon>Pseudomonadati</taxon>
        <taxon>Pseudomonadota</taxon>
        <taxon>Alphaproteobacteria</taxon>
        <taxon>Sphingomonadales</taxon>
        <taxon>Sphingomonadaceae</taxon>
        <taxon>Sphingobium</taxon>
    </lineage>
</organism>
<dbReference type="GO" id="GO:0140359">
    <property type="term" value="F:ABC-type transporter activity"/>
    <property type="evidence" value="ECO:0007669"/>
    <property type="project" value="InterPro"/>
</dbReference>
<dbReference type="InterPro" id="IPR039421">
    <property type="entry name" value="Type_1_exporter"/>
</dbReference>
<evidence type="ECO:0000259" key="12">
    <source>
        <dbReference type="PROSITE" id="PS50990"/>
    </source>
</evidence>
<dbReference type="EMBL" id="SBKP01000006">
    <property type="protein sequence ID" value="RXR29056.1"/>
    <property type="molecule type" value="Genomic_DNA"/>
</dbReference>
<feature type="transmembrane region" description="Helical" evidence="9">
    <location>
        <begin position="197"/>
        <end position="216"/>
    </location>
</feature>
<feature type="domain" description="ABC transmembrane type-1" evidence="11">
    <location>
        <begin position="163"/>
        <end position="444"/>
    </location>
</feature>
<dbReference type="AlphaFoldDB" id="A0A4V1N3L2"/>
<dbReference type="FunFam" id="3.40.50.300:FF:000221">
    <property type="entry name" value="Multidrug ABC transporter ATP-binding protein"/>
    <property type="match status" value="1"/>
</dbReference>
<keyword evidence="6" id="KW-0067">ATP-binding</keyword>
<evidence type="ECO:0000259" key="11">
    <source>
        <dbReference type="PROSITE" id="PS50929"/>
    </source>
</evidence>
<dbReference type="PROSITE" id="PS50990">
    <property type="entry name" value="PEPTIDASE_C39"/>
    <property type="match status" value="1"/>
</dbReference>
<dbReference type="GO" id="GO:0005886">
    <property type="term" value="C:plasma membrane"/>
    <property type="evidence" value="ECO:0007669"/>
    <property type="project" value="UniProtKB-SubCell"/>
</dbReference>
<comment type="caution">
    <text evidence="13">The sequence shown here is derived from an EMBL/GenBank/DDBJ whole genome shotgun (WGS) entry which is preliminary data.</text>
</comment>
<evidence type="ECO:0000256" key="5">
    <source>
        <dbReference type="ARBA" id="ARBA00022741"/>
    </source>
</evidence>
<protein>
    <submittedName>
        <fullName evidence="13">Peptidase domain-containing ABC transporter</fullName>
    </submittedName>
</protein>
<dbReference type="GO" id="GO:0006508">
    <property type="term" value="P:proteolysis"/>
    <property type="evidence" value="ECO:0007669"/>
    <property type="project" value="InterPro"/>
</dbReference>
<dbReference type="CDD" id="cd18783">
    <property type="entry name" value="ABC_6TM_PrtD_LapB_HlyB_like"/>
    <property type="match status" value="1"/>
</dbReference>
<dbReference type="PROSITE" id="PS00211">
    <property type="entry name" value="ABC_TRANSPORTER_1"/>
    <property type="match status" value="1"/>
</dbReference>
<sequence>MKLNCTHFLGAFVHIATRTGIETTQDELRRAYALVEDEAPADTLIGMARELGIELRPMQIEWRAITQLQGAFPAMLMLRDGSFLIAEGMVADTPQGPVILARDAGAGADEVDIALDQQRFERLCTGDVILAKRRYRLNESAQPFSMRWIVSQLLLEKTVLRDIGLASIITTIFSLFPPVLSMIVLDRVMVNHSYSTLAVMCGAVVLLIVFEMIAGYSRRLYMEVMATRIDGRLSLYLLDRMLSLPLDFFERNPTGLIQSKLSKIYQIRSFLTGKLLQTGLDLVVVAIVVPILFYLNWVLTLTVLGLACMLALIVYYYAEVVGKRFKAVVAAEQRKNTHLVESIYGIKTIKSLALEGRRRGEWDARVAQSVEARFALGRTANIPQTISVPFERLIFSGTFLLGAYLTLVDPSAFQAGSLMAFIMLGNRATQPIIQLAQLMQDYGEIKEAIEEVGSVVNAQPEQTRIGTGLRQPISGQLTFSDVSFRYAPGAPLALDDVSFEVPTGTFLGVMGRSGSGKTTITRLLQGLNPQYEGIIKVDGMDLREIDLQHLRTCIGVVGQENFLFSGTIRENIGIAKPHASFSEIVRVAQLAGAEEFIERLPQGYDTMLSEGAANLSGGQRQRLAIARALILDPPILILDEATSALDAESEAIINANLMRIAQGRTIICVSHRLAMLVAADNILVLEKGRLDDIGSHQELLRRNEIYQHMWHTQNRSTEVMNFDRIAIPHHQ</sequence>
<dbReference type="SMART" id="SM00382">
    <property type="entry name" value="AAA"/>
    <property type="match status" value="1"/>
</dbReference>
<dbReference type="SUPFAM" id="SSF90123">
    <property type="entry name" value="ABC transporter transmembrane region"/>
    <property type="match status" value="1"/>
</dbReference>
<dbReference type="Pfam" id="PF00005">
    <property type="entry name" value="ABC_tran"/>
    <property type="match status" value="1"/>
</dbReference>
<dbReference type="Gene3D" id="3.40.50.300">
    <property type="entry name" value="P-loop containing nucleotide triphosphate hydrolases"/>
    <property type="match status" value="1"/>
</dbReference>
<dbReference type="PROSITE" id="PS50893">
    <property type="entry name" value="ABC_TRANSPORTER_2"/>
    <property type="match status" value="1"/>
</dbReference>
<comment type="subcellular location">
    <subcellularLocation>
        <location evidence="1">Cell membrane</location>
        <topology evidence="1">Multi-pass membrane protein</topology>
    </subcellularLocation>
</comment>
<evidence type="ECO:0000256" key="6">
    <source>
        <dbReference type="ARBA" id="ARBA00022840"/>
    </source>
</evidence>
<keyword evidence="7 9" id="KW-1133">Transmembrane helix</keyword>
<keyword evidence="8 9" id="KW-0472">Membrane</keyword>
<evidence type="ECO:0000256" key="4">
    <source>
        <dbReference type="ARBA" id="ARBA00022692"/>
    </source>
</evidence>
<dbReference type="GO" id="GO:0016887">
    <property type="term" value="F:ATP hydrolysis activity"/>
    <property type="evidence" value="ECO:0007669"/>
    <property type="project" value="InterPro"/>
</dbReference>
<keyword evidence="4 9" id="KW-0812">Transmembrane</keyword>
<dbReference type="InterPro" id="IPR017871">
    <property type="entry name" value="ABC_transporter-like_CS"/>
</dbReference>
<evidence type="ECO:0000313" key="14">
    <source>
        <dbReference type="Proteomes" id="UP000290958"/>
    </source>
</evidence>